<dbReference type="EMBL" id="CP017480">
    <property type="protein sequence ID" value="APG02936.1"/>
    <property type="molecule type" value="Genomic_DNA"/>
</dbReference>
<accession>A0A1L3EPH3</accession>
<proteinExistence type="predicted"/>
<feature type="region of interest" description="Disordered" evidence="1">
    <location>
        <begin position="64"/>
        <end position="113"/>
    </location>
</feature>
<evidence type="ECO:0000313" key="2">
    <source>
        <dbReference type="EMBL" id="APG02936.1"/>
    </source>
</evidence>
<keyword evidence="3" id="KW-1185">Reference proteome</keyword>
<dbReference type="RefSeq" id="WP_071924864.1">
    <property type="nucleotide sequence ID" value="NZ_CP017480.1"/>
</dbReference>
<organism evidence="2 3">
    <name type="scientific">Luteibacter rhizovicinus DSM 16549</name>
    <dbReference type="NCBI Taxonomy" id="1440763"/>
    <lineage>
        <taxon>Bacteria</taxon>
        <taxon>Pseudomonadati</taxon>
        <taxon>Pseudomonadota</taxon>
        <taxon>Gammaproteobacteria</taxon>
        <taxon>Lysobacterales</taxon>
        <taxon>Rhodanobacteraceae</taxon>
        <taxon>Luteibacter</taxon>
    </lineage>
</organism>
<name>A0A1L3EPH3_9GAMM</name>
<dbReference type="Proteomes" id="UP000182987">
    <property type="component" value="Chromosome"/>
</dbReference>
<feature type="compositionally biased region" description="Acidic residues" evidence="1">
    <location>
        <begin position="97"/>
        <end position="113"/>
    </location>
</feature>
<evidence type="ECO:0000313" key="3">
    <source>
        <dbReference type="Proteomes" id="UP000182987"/>
    </source>
</evidence>
<dbReference type="KEGG" id="lrz:BJI69_02775"/>
<reference evidence="3" key="1">
    <citation type="submission" date="2016-09" db="EMBL/GenBank/DDBJ databases">
        <authorList>
            <person name="Lysoe E."/>
        </authorList>
    </citation>
    <scope>NUCLEOTIDE SEQUENCE [LARGE SCALE GENOMIC DNA]</scope>
    <source>
        <strain evidence="3">LJ96T</strain>
    </source>
</reference>
<gene>
    <name evidence="2" type="ORF">BJI69_02775</name>
</gene>
<protein>
    <submittedName>
        <fullName evidence="2">Uncharacterized protein</fullName>
    </submittedName>
</protein>
<dbReference type="AlphaFoldDB" id="A0A1L3EPH3"/>
<feature type="compositionally biased region" description="Basic and acidic residues" evidence="1">
    <location>
        <begin position="83"/>
        <end position="96"/>
    </location>
</feature>
<sequence>MAEREFPGFTLRSSATKDGSRFAALLSSHPASGGFPSYFSVYDNRSFRDEASAATAAEKALGLVEGVDEEGAPRFAEGETGFDDDKPGYEKPGEERAEADEDEDDEDDDYRHA</sequence>
<evidence type="ECO:0000256" key="1">
    <source>
        <dbReference type="SAM" id="MobiDB-lite"/>
    </source>
</evidence>